<proteinExistence type="predicted"/>
<name>A0A8J2VYZ5_9CRUS</name>
<evidence type="ECO:0000313" key="2">
    <source>
        <dbReference type="Proteomes" id="UP000789390"/>
    </source>
</evidence>
<dbReference type="EMBL" id="CAKKLH010000013">
    <property type="protein sequence ID" value="CAH0099122.1"/>
    <property type="molecule type" value="Genomic_DNA"/>
</dbReference>
<keyword evidence="2" id="KW-1185">Reference proteome</keyword>
<comment type="caution">
    <text evidence="1">The sequence shown here is derived from an EMBL/GenBank/DDBJ whole genome shotgun (WGS) entry which is preliminary data.</text>
</comment>
<reference evidence="1" key="1">
    <citation type="submission" date="2021-11" db="EMBL/GenBank/DDBJ databases">
        <authorList>
            <person name="Schell T."/>
        </authorList>
    </citation>
    <scope>NUCLEOTIDE SEQUENCE</scope>
    <source>
        <strain evidence="1">M5</strain>
    </source>
</reference>
<sequence length="114" mass="12438">MGQELTSLPLQIQIGTACSTCSTMNYPSKLTSLRADVECIPLCISLQWRATAAREVRDTLETLTGRDIAMPSQLSQAVRPATSWTFGNRCPNYKNPNPYTSFANIKIGPIGSTV</sequence>
<organism evidence="1 2">
    <name type="scientific">Daphnia galeata</name>
    <dbReference type="NCBI Taxonomy" id="27404"/>
    <lineage>
        <taxon>Eukaryota</taxon>
        <taxon>Metazoa</taxon>
        <taxon>Ecdysozoa</taxon>
        <taxon>Arthropoda</taxon>
        <taxon>Crustacea</taxon>
        <taxon>Branchiopoda</taxon>
        <taxon>Diplostraca</taxon>
        <taxon>Cladocera</taxon>
        <taxon>Anomopoda</taxon>
        <taxon>Daphniidae</taxon>
        <taxon>Daphnia</taxon>
    </lineage>
</organism>
<dbReference type="Proteomes" id="UP000789390">
    <property type="component" value="Unassembled WGS sequence"/>
</dbReference>
<accession>A0A8J2VYZ5</accession>
<gene>
    <name evidence="1" type="ORF">DGAL_LOCUS1236</name>
</gene>
<evidence type="ECO:0000313" key="1">
    <source>
        <dbReference type="EMBL" id="CAH0099122.1"/>
    </source>
</evidence>
<dbReference type="AlphaFoldDB" id="A0A8J2VYZ5"/>
<protein>
    <submittedName>
        <fullName evidence="1">Uncharacterized protein</fullName>
    </submittedName>
</protein>